<feature type="domain" description="CCHC-type" evidence="1">
    <location>
        <begin position="95"/>
        <end position="111"/>
    </location>
</feature>
<keyword evidence="3" id="KW-1185">Reference proteome</keyword>
<protein>
    <recommendedName>
        <fullName evidence="1">CCHC-type domain-containing protein</fullName>
    </recommendedName>
</protein>
<gene>
    <name evidence="2" type="ORF">MELIAE_LOCUS10343</name>
</gene>
<dbReference type="InterPro" id="IPR001878">
    <property type="entry name" value="Znf_CCHC"/>
</dbReference>
<dbReference type="GO" id="GO:0003676">
    <property type="term" value="F:nucleic acid binding"/>
    <property type="evidence" value="ECO:0007669"/>
    <property type="project" value="InterPro"/>
</dbReference>
<evidence type="ECO:0000313" key="2">
    <source>
        <dbReference type="EMBL" id="CAH0560613.1"/>
    </source>
</evidence>
<dbReference type="GO" id="GO:0008270">
    <property type="term" value="F:zinc ion binding"/>
    <property type="evidence" value="ECO:0007669"/>
    <property type="project" value="InterPro"/>
</dbReference>
<organism evidence="2 3">
    <name type="scientific">Brassicogethes aeneus</name>
    <name type="common">Rape pollen beetle</name>
    <name type="synonym">Meligethes aeneus</name>
    <dbReference type="NCBI Taxonomy" id="1431903"/>
    <lineage>
        <taxon>Eukaryota</taxon>
        <taxon>Metazoa</taxon>
        <taxon>Ecdysozoa</taxon>
        <taxon>Arthropoda</taxon>
        <taxon>Hexapoda</taxon>
        <taxon>Insecta</taxon>
        <taxon>Pterygota</taxon>
        <taxon>Neoptera</taxon>
        <taxon>Endopterygota</taxon>
        <taxon>Coleoptera</taxon>
        <taxon>Polyphaga</taxon>
        <taxon>Cucujiformia</taxon>
        <taxon>Nitidulidae</taxon>
        <taxon>Meligethinae</taxon>
        <taxon>Brassicogethes</taxon>
    </lineage>
</organism>
<dbReference type="SMART" id="SM00343">
    <property type="entry name" value="ZnF_C2HC"/>
    <property type="match status" value="1"/>
</dbReference>
<dbReference type="InterPro" id="IPR036875">
    <property type="entry name" value="Znf_CCHC_sf"/>
</dbReference>
<dbReference type="OrthoDB" id="6754583at2759"/>
<proteinExistence type="predicted"/>
<dbReference type="Proteomes" id="UP001154078">
    <property type="component" value="Chromosome 7"/>
</dbReference>
<accession>A0A9P0B9G2</accession>
<dbReference type="EMBL" id="OV121138">
    <property type="protein sequence ID" value="CAH0560613.1"/>
    <property type="molecule type" value="Genomic_DNA"/>
</dbReference>
<sequence length="142" mass="16255">MPFSMRNILSLLKNRESDESFAVMVACYFWSTRDEYVLKRYITDKPVDAKSMCTMLQGRLGKRSSLFSSSHHTGSKRQALSLPFKNERFHKRPENCFTCGKAGHKAADCKNPSASVYFQRKKIDREVTCFKCGKLGRISPCP</sequence>
<dbReference type="AlphaFoldDB" id="A0A9P0B9G2"/>
<dbReference type="Gene3D" id="4.10.60.10">
    <property type="entry name" value="Zinc finger, CCHC-type"/>
    <property type="match status" value="1"/>
</dbReference>
<dbReference type="SUPFAM" id="SSF57756">
    <property type="entry name" value="Retrovirus zinc finger-like domains"/>
    <property type="match status" value="1"/>
</dbReference>
<name>A0A9P0B9G2_BRAAE</name>
<reference evidence="2" key="1">
    <citation type="submission" date="2021-12" db="EMBL/GenBank/DDBJ databases">
        <authorList>
            <person name="King R."/>
        </authorList>
    </citation>
    <scope>NUCLEOTIDE SEQUENCE</scope>
</reference>
<evidence type="ECO:0000313" key="3">
    <source>
        <dbReference type="Proteomes" id="UP001154078"/>
    </source>
</evidence>
<evidence type="ECO:0000259" key="1">
    <source>
        <dbReference type="SMART" id="SM00343"/>
    </source>
</evidence>
<dbReference type="Pfam" id="PF00098">
    <property type="entry name" value="zf-CCHC"/>
    <property type="match status" value="1"/>
</dbReference>